<keyword evidence="4" id="KW-1185">Reference proteome</keyword>
<feature type="compositionally biased region" description="Gly residues" evidence="1">
    <location>
        <begin position="51"/>
        <end position="62"/>
    </location>
</feature>
<feature type="region of interest" description="Disordered" evidence="1">
    <location>
        <begin position="1"/>
        <end position="92"/>
    </location>
</feature>
<protein>
    <submittedName>
        <fullName evidence="3">Uncharacterized protein</fullName>
    </submittedName>
</protein>
<evidence type="ECO:0000256" key="1">
    <source>
        <dbReference type="SAM" id="MobiDB-lite"/>
    </source>
</evidence>
<feature type="compositionally biased region" description="Pro residues" evidence="1">
    <location>
        <begin position="1"/>
        <end position="10"/>
    </location>
</feature>
<keyword evidence="2" id="KW-0472">Membrane</keyword>
<dbReference type="AlphaFoldDB" id="A0A1W9YTB4"/>
<proteinExistence type="predicted"/>
<dbReference type="EMBL" id="MVHJ01000019">
    <property type="protein sequence ID" value="ORA03239.1"/>
    <property type="molecule type" value="Genomic_DNA"/>
</dbReference>
<comment type="caution">
    <text evidence="3">The sequence shown here is derived from an EMBL/GenBank/DDBJ whole genome shotgun (WGS) entry which is preliminary data.</text>
</comment>
<feature type="compositionally biased region" description="Pro residues" evidence="1">
    <location>
        <begin position="20"/>
        <end position="41"/>
    </location>
</feature>
<keyword evidence="2" id="KW-1133">Transmembrane helix</keyword>
<reference evidence="3 4" key="1">
    <citation type="submission" date="2017-02" db="EMBL/GenBank/DDBJ databases">
        <title>The new phylogeny of genus Mycobacterium.</title>
        <authorList>
            <person name="Tortoli E."/>
            <person name="Trovato A."/>
            <person name="Cirillo D.M."/>
        </authorList>
    </citation>
    <scope>NUCLEOTIDE SEQUENCE [LARGE SCALE GENOMIC DNA]</scope>
    <source>
        <strain evidence="3 4">DSM 45578</strain>
    </source>
</reference>
<keyword evidence="2" id="KW-0812">Transmembrane</keyword>
<feature type="compositionally biased region" description="Low complexity" evidence="1">
    <location>
        <begin position="63"/>
        <end position="79"/>
    </location>
</feature>
<evidence type="ECO:0000256" key="2">
    <source>
        <dbReference type="SAM" id="Phobius"/>
    </source>
</evidence>
<sequence length="154" mass="14811">MDLPGRPVPEIPLAAANPGPSVPAPGPAVPAALPMPMPPLPVAALPPAAPGAGGAGRGGASGGSVAARPAPPATRGAPPAERPAPPRSVDAVPASYRAGYGEHLRTAPMSTVAAMAVPGATGIMLLTGVGGLIGYRQARAGLTIRSTGSGRFVS</sequence>
<feature type="transmembrane region" description="Helical" evidence="2">
    <location>
        <begin position="112"/>
        <end position="135"/>
    </location>
</feature>
<gene>
    <name evidence="3" type="ORF">BST17_20000</name>
</gene>
<dbReference type="STRING" id="564198.BST17_20000"/>
<name>A0A1W9YTB4_MYCBA</name>
<evidence type="ECO:0000313" key="4">
    <source>
        <dbReference type="Proteomes" id="UP000192366"/>
    </source>
</evidence>
<accession>A0A1W9YTB4</accession>
<dbReference type="Proteomes" id="UP000192366">
    <property type="component" value="Unassembled WGS sequence"/>
</dbReference>
<evidence type="ECO:0000313" key="3">
    <source>
        <dbReference type="EMBL" id="ORA03239.1"/>
    </source>
</evidence>
<organism evidence="3 4">
    <name type="scientific">Mycolicibacterium bacteremicum</name>
    <name type="common">Mycobacterium bacteremicum</name>
    <dbReference type="NCBI Taxonomy" id="564198"/>
    <lineage>
        <taxon>Bacteria</taxon>
        <taxon>Bacillati</taxon>
        <taxon>Actinomycetota</taxon>
        <taxon>Actinomycetes</taxon>
        <taxon>Mycobacteriales</taxon>
        <taxon>Mycobacteriaceae</taxon>
        <taxon>Mycolicibacterium</taxon>
    </lineage>
</organism>